<organism evidence="5 6">
    <name type="scientific">Soonwooa buanensis</name>
    <dbReference type="NCBI Taxonomy" id="619805"/>
    <lineage>
        <taxon>Bacteria</taxon>
        <taxon>Pseudomonadati</taxon>
        <taxon>Bacteroidota</taxon>
        <taxon>Flavobacteriia</taxon>
        <taxon>Flavobacteriales</taxon>
        <taxon>Weeksellaceae</taxon>
        <taxon>Chryseobacterium group</taxon>
        <taxon>Soonwooa</taxon>
    </lineage>
</organism>
<protein>
    <submittedName>
        <fullName evidence="5">Por secretion system C-terminal sorting domain-containing protein</fullName>
    </submittedName>
</protein>
<dbReference type="EMBL" id="FUYZ01000001">
    <property type="protein sequence ID" value="SKB66348.1"/>
    <property type="molecule type" value="Genomic_DNA"/>
</dbReference>
<reference evidence="5 6" key="1">
    <citation type="submission" date="2017-02" db="EMBL/GenBank/DDBJ databases">
        <authorList>
            <person name="Peterson S.W."/>
        </authorList>
    </citation>
    <scope>NUCLEOTIDE SEQUENCE [LARGE SCALE GENOMIC DNA]</scope>
    <source>
        <strain evidence="5 6">DSM 22323</strain>
    </source>
</reference>
<feature type="domain" description="GEVED" evidence="4">
    <location>
        <begin position="372"/>
        <end position="458"/>
    </location>
</feature>
<dbReference type="Gene3D" id="2.60.120.200">
    <property type="match status" value="1"/>
</dbReference>
<dbReference type="RefSeq" id="WP_079665853.1">
    <property type="nucleotide sequence ID" value="NZ_FUYZ01000001.1"/>
</dbReference>
<dbReference type="InterPro" id="IPR013783">
    <property type="entry name" value="Ig-like_fold"/>
</dbReference>
<dbReference type="AlphaFoldDB" id="A0A1T5D3M1"/>
<evidence type="ECO:0000313" key="6">
    <source>
        <dbReference type="Proteomes" id="UP000191112"/>
    </source>
</evidence>
<dbReference type="InterPro" id="IPR011628">
    <property type="entry name" value="Cleaved_adhesin"/>
</dbReference>
<dbReference type="Proteomes" id="UP000191112">
    <property type="component" value="Unassembled WGS sequence"/>
</dbReference>
<dbReference type="NCBIfam" id="TIGR04183">
    <property type="entry name" value="Por_Secre_tail"/>
    <property type="match status" value="1"/>
</dbReference>
<feature type="domain" description="Cleaved adhesin" evidence="2">
    <location>
        <begin position="31"/>
        <end position="148"/>
    </location>
</feature>
<dbReference type="Gene3D" id="2.60.40.10">
    <property type="entry name" value="Immunoglobulins"/>
    <property type="match status" value="1"/>
</dbReference>
<accession>A0A1T5D3M1</accession>
<keyword evidence="1" id="KW-0732">Signal</keyword>
<sequence>MTKNLLKLAFCTLPLLGYSQIFQENFDGNGPGIGAWTVIDADGNVPAQHVSFINGWTVYDRSGPDGEFQEPAGNNAAMSTSWYEPANSSNDWLISPSVAISGSSPSLVWQAKAEDPQFPDGYKVMLAPNGGNTIADFTVELFSKSAENASWTTRYADLTPYIGKNIRFAFVNNSNDMYVLAIDNIKVVNDFVPPVLPTCVNLLTPTNNQQNVPTSNNQFSWEASPSTQNVSAYNFYLGNSANDLQFIGYAPGTNITLTNLEYNKTYYWSIRPVNDAGEAAGCTVQSFKTEGSPFNPYCGPLKFGFEILGTQVNGVEPITKVELADLSNTSPAEIGQNNAHEIFVDKIAHVNKGQSYDIKLFGNTNGPYEAKFAVYFDWNQNGSLNDAGEVYIIDNALTDSNGEDEKFVSQSITVPASALLGNTRMRVKKIFNDNATDLGALNDPCASARYGQAEEYTVSVGNLAVSDLQKNKSVIYPNPVKDVVTINSALKIENIKIFDFAGKLVYNIDVNASKKEINLSKLQTGTYTMNIKSELGTETTKIIRK</sequence>
<dbReference type="NCBIfam" id="NF038128">
    <property type="entry name" value="choice_anch_J"/>
    <property type="match status" value="1"/>
</dbReference>
<dbReference type="InterPro" id="IPR026444">
    <property type="entry name" value="Secre_tail"/>
</dbReference>
<dbReference type="Pfam" id="PF18962">
    <property type="entry name" value="Por_Secre_tail"/>
    <property type="match status" value="1"/>
</dbReference>
<keyword evidence="6" id="KW-1185">Reference proteome</keyword>
<evidence type="ECO:0000259" key="3">
    <source>
        <dbReference type="Pfam" id="PF18962"/>
    </source>
</evidence>
<feature type="domain" description="Secretion system C-terminal sorting" evidence="3">
    <location>
        <begin position="475"/>
        <end position="543"/>
    </location>
</feature>
<evidence type="ECO:0000259" key="2">
    <source>
        <dbReference type="Pfam" id="PF07675"/>
    </source>
</evidence>
<proteinExistence type="predicted"/>
<dbReference type="OrthoDB" id="951108at2"/>
<evidence type="ECO:0000259" key="4">
    <source>
        <dbReference type="Pfam" id="PF20009"/>
    </source>
</evidence>
<dbReference type="STRING" id="619805.SAMN05660477_00588"/>
<dbReference type="InterPro" id="IPR045474">
    <property type="entry name" value="GEVED"/>
</dbReference>
<dbReference type="Pfam" id="PF07675">
    <property type="entry name" value="Cleaved_Adhesin"/>
    <property type="match status" value="1"/>
</dbReference>
<gene>
    <name evidence="5" type="ORF">SAMN05660477_00588</name>
</gene>
<dbReference type="Pfam" id="PF20009">
    <property type="entry name" value="GEVED"/>
    <property type="match status" value="1"/>
</dbReference>
<name>A0A1T5D3M1_9FLAO</name>
<evidence type="ECO:0000313" key="5">
    <source>
        <dbReference type="EMBL" id="SKB66348.1"/>
    </source>
</evidence>
<evidence type="ECO:0000256" key="1">
    <source>
        <dbReference type="ARBA" id="ARBA00022729"/>
    </source>
</evidence>